<gene>
    <name evidence="2" type="ORF">GCM10012289_04180</name>
</gene>
<dbReference type="AlphaFoldDB" id="A0A917YQS8"/>
<dbReference type="SMART" id="SM00421">
    <property type="entry name" value="HTH_LUXR"/>
    <property type="match status" value="1"/>
</dbReference>
<dbReference type="SUPFAM" id="SSF46894">
    <property type="entry name" value="C-terminal effector domain of the bipartite response regulators"/>
    <property type="match status" value="1"/>
</dbReference>
<comment type="caution">
    <text evidence="2">The sequence shown here is derived from an EMBL/GenBank/DDBJ whole genome shotgun (WGS) entry which is preliminary data.</text>
</comment>
<evidence type="ECO:0000313" key="3">
    <source>
        <dbReference type="Proteomes" id="UP000646523"/>
    </source>
</evidence>
<dbReference type="GO" id="GO:0003677">
    <property type="term" value="F:DNA binding"/>
    <property type="evidence" value="ECO:0007669"/>
    <property type="project" value="InterPro"/>
</dbReference>
<accession>A0A917YQS8</accession>
<sequence>MQGLSRLTTFQICVYRLRDEQVVRGESLLGGGLPMDVLTEGVELSHADLALLAELAKGVTVDRVGRRLDISGRTVRRRLRGICDRIGVATAIEAVAWAARRQLI</sequence>
<dbReference type="InterPro" id="IPR016032">
    <property type="entry name" value="Sig_transdc_resp-reg_C-effctor"/>
</dbReference>
<dbReference type="Proteomes" id="UP000646523">
    <property type="component" value="Unassembled WGS sequence"/>
</dbReference>
<name>A0A917YQS8_9ACTN</name>
<dbReference type="InterPro" id="IPR036388">
    <property type="entry name" value="WH-like_DNA-bd_sf"/>
</dbReference>
<dbReference type="EMBL" id="BMNH01000001">
    <property type="protein sequence ID" value="GGO61588.1"/>
    <property type="molecule type" value="Genomic_DNA"/>
</dbReference>
<proteinExistence type="predicted"/>
<evidence type="ECO:0000259" key="1">
    <source>
        <dbReference type="SMART" id="SM00421"/>
    </source>
</evidence>
<dbReference type="GO" id="GO:0006355">
    <property type="term" value="P:regulation of DNA-templated transcription"/>
    <property type="evidence" value="ECO:0007669"/>
    <property type="project" value="InterPro"/>
</dbReference>
<reference evidence="2" key="1">
    <citation type="journal article" date="2014" name="Int. J. Syst. Evol. Microbiol.">
        <title>Complete genome sequence of Corynebacterium casei LMG S-19264T (=DSM 44701T), isolated from a smear-ripened cheese.</title>
        <authorList>
            <consortium name="US DOE Joint Genome Institute (JGI-PGF)"/>
            <person name="Walter F."/>
            <person name="Albersmeier A."/>
            <person name="Kalinowski J."/>
            <person name="Ruckert C."/>
        </authorList>
    </citation>
    <scope>NUCLEOTIDE SEQUENCE</scope>
    <source>
        <strain evidence="2">CGMCC 4.7368</strain>
    </source>
</reference>
<keyword evidence="3" id="KW-1185">Reference proteome</keyword>
<dbReference type="Gene3D" id="1.10.10.10">
    <property type="entry name" value="Winged helix-like DNA-binding domain superfamily/Winged helix DNA-binding domain"/>
    <property type="match status" value="1"/>
</dbReference>
<evidence type="ECO:0000313" key="2">
    <source>
        <dbReference type="EMBL" id="GGO61588.1"/>
    </source>
</evidence>
<protein>
    <recommendedName>
        <fullName evidence="1">HTH luxR-type domain-containing protein</fullName>
    </recommendedName>
</protein>
<reference evidence="2" key="2">
    <citation type="submission" date="2020-09" db="EMBL/GenBank/DDBJ databases">
        <authorList>
            <person name="Sun Q."/>
            <person name="Zhou Y."/>
        </authorList>
    </citation>
    <scope>NUCLEOTIDE SEQUENCE</scope>
    <source>
        <strain evidence="2">CGMCC 4.7368</strain>
    </source>
</reference>
<organism evidence="2 3">
    <name type="scientific">Nonomuraea cavernae</name>
    <dbReference type="NCBI Taxonomy" id="2045107"/>
    <lineage>
        <taxon>Bacteria</taxon>
        <taxon>Bacillati</taxon>
        <taxon>Actinomycetota</taxon>
        <taxon>Actinomycetes</taxon>
        <taxon>Streptosporangiales</taxon>
        <taxon>Streptosporangiaceae</taxon>
        <taxon>Nonomuraea</taxon>
    </lineage>
</organism>
<dbReference type="InterPro" id="IPR000792">
    <property type="entry name" value="Tscrpt_reg_LuxR_C"/>
</dbReference>
<feature type="domain" description="HTH luxR-type" evidence="1">
    <location>
        <begin position="41"/>
        <end position="98"/>
    </location>
</feature>